<dbReference type="EMBL" id="CP020931">
    <property type="protein sequence ID" value="ARM85081.1"/>
    <property type="molecule type" value="Genomic_DNA"/>
</dbReference>
<accession>A0A1W6KCF4</accession>
<keyword evidence="3" id="KW-0949">S-adenosyl-L-methionine</keyword>
<evidence type="ECO:0000256" key="3">
    <source>
        <dbReference type="ARBA" id="ARBA00022691"/>
    </source>
</evidence>
<dbReference type="InterPro" id="IPR050362">
    <property type="entry name" value="Cation-dep_OMT"/>
</dbReference>
<proteinExistence type="predicted"/>
<dbReference type="Proteomes" id="UP000193100">
    <property type="component" value="Chromosome"/>
</dbReference>
<dbReference type="SUPFAM" id="SSF53335">
    <property type="entry name" value="S-adenosyl-L-methionine-dependent methyltransferases"/>
    <property type="match status" value="1"/>
</dbReference>
<dbReference type="Gene3D" id="3.40.50.150">
    <property type="entry name" value="Vaccinia Virus protein VP39"/>
    <property type="match status" value="1"/>
</dbReference>
<dbReference type="PANTHER" id="PTHR10509:SF14">
    <property type="entry name" value="CAFFEOYL-COA O-METHYLTRANSFERASE 3-RELATED"/>
    <property type="match status" value="1"/>
</dbReference>
<name>A0A1W6KCF4_9GAMM</name>
<organism evidence="4 5">
    <name type="scientific">Marinobacter salarius</name>
    <dbReference type="NCBI Taxonomy" id="1420917"/>
    <lineage>
        <taxon>Bacteria</taxon>
        <taxon>Pseudomonadati</taxon>
        <taxon>Pseudomonadota</taxon>
        <taxon>Gammaproteobacteria</taxon>
        <taxon>Pseudomonadales</taxon>
        <taxon>Marinobacteraceae</taxon>
        <taxon>Marinobacter</taxon>
    </lineage>
</organism>
<evidence type="ECO:0000313" key="5">
    <source>
        <dbReference type="Proteomes" id="UP000193100"/>
    </source>
</evidence>
<dbReference type="GO" id="GO:0008171">
    <property type="term" value="F:O-methyltransferase activity"/>
    <property type="evidence" value="ECO:0007669"/>
    <property type="project" value="InterPro"/>
</dbReference>
<reference evidence="4 5" key="1">
    <citation type="submission" date="2017-04" db="EMBL/GenBank/DDBJ databases">
        <title>Genome Sequence of Marinobacter salarius strain SMR5 Isolated from a culture of the Diatom Skeletonema marinoi.</title>
        <authorList>
            <person name="Topel M."/>
            <person name="Pinder M.I.M."/>
            <person name="Johansson O.N."/>
            <person name="Kourtchenko O."/>
            <person name="Godhe A."/>
            <person name="Clarke A.K."/>
        </authorList>
    </citation>
    <scope>NUCLEOTIDE SEQUENCE [LARGE SCALE GENOMIC DNA]</scope>
    <source>
        <strain evidence="4 5">SMR5</strain>
    </source>
</reference>
<sequence length="191" mass="20958">MKLKELLEELETLGKENDASVEQKDRKYLNITRDTGEFLSVLIKAGAVRQVLEIGTSNGYSTLWIASALPEDGHVTTLEVSPFKISQAKSNFKRANLDHKITVVQMGAVDYLGQASRLYDLVFLDADRASYVQVADQIVSLIRPGGILVCDNAVSHAEELREFIDFVDSTGGFTTTTVPVGKGEFVACKKT</sequence>
<dbReference type="CDD" id="cd02440">
    <property type="entry name" value="AdoMet_MTases"/>
    <property type="match status" value="1"/>
</dbReference>
<dbReference type="Pfam" id="PF01596">
    <property type="entry name" value="Methyltransf_3"/>
    <property type="match status" value="1"/>
</dbReference>
<protein>
    <submittedName>
        <fullName evidence="4">Putative O-methyltransferase</fullName>
        <ecNumber evidence="4">2.1.1.-</ecNumber>
    </submittedName>
</protein>
<dbReference type="RefSeq" id="WP_085681428.1">
    <property type="nucleotide sequence ID" value="NZ_CP020931.1"/>
</dbReference>
<dbReference type="GO" id="GO:0032259">
    <property type="term" value="P:methylation"/>
    <property type="evidence" value="ECO:0007669"/>
    <property type="project" value="UniProtKB-KW"/>
</dbReference>
<dbReference type="InterPro" id="IPR029063">
    <property type="entry name" value="SAM-dependent_MTases_sf"/>
</dbReference>
<evidence type="ECO:0000313" key="4">
    <source>
        <dbReference type="EMBL" id="ARM85081.1"/>
    </source>
</evidence>
<dbReference type="PANTHER" id="PTHR10509">
    <property type="entry name" value="O-METHYLTRANSFERASE-RELATED"/>
    <property type="match status" value="1"/>
</dbReference>
<dbReference type="EC" id="2.1.1.-" evidence="4"/>
<gene>
    <name evidence="4" type="ORF">MARSALSMR5_03036</name>
</gene>
<keyword evidence="2 4" id="KW-0808">Transferase</keyword>
<dbReference type="GO" id="GO:0008757">
    <property type="term" value="F:S-adenosylmethionine-dependent methyltransferase activity"/>
    <property type="evidence" value="ECO:0007669"/>
    <property type="project" value="TreeGrafter"/>
</dbReference>
<dbReference type="InterPro" id="IPR002935">
    <property type="entry name" value="SAM_O-MeTrfase"/>
</dbReference>
<keyword evidence="1 4" id="KW-0489">Methyltransferase</keyword>
<evidence type="ECO:0000256" key="1">
    <source>
        <dbReference type="ARBA" id="ARBA00022603"/>
    </source>
</evidence>
<dbReference type="PROSITE" id="PS51682">
    <property type="entry name" value="SAM_OMT_I"/>
    <property type="match status" value="1"/>
</dbReference>
<evidence type="ECO:0000256" key="2">
    <source>
        <dbReference type="ARBA" id="ARBA00022679"/>
    </source>
</evidence>
<dbReference type="GeneID" id="77256963"/>
<dbReference type="STRING" id="1420917.AU15_17555"/>
<dbReference type="AlphaFoldDB" id="A0A1W6KCF4"/>